<reference evidence="2 3" key="1">
    <citation type="submission" date="2019-01" db="EMBL/GenBank/DDBJ databases">
        <title>Nocardioides guangzhouensis sp. nov., an actinobacterium isolated from soil.</title>
        <authorList>
            <person name="Fu Y."/>
            <person name="Cai Y."/>
            <person name="Lin Z."/>
            <person name="Chen P."/>
        </authorList>
    </citation>
    <scope>NUCLEOTIDE SEQUENCE [LARGE SCALE GENOMIC DNA]</scope>
    <source>
        <strain evidence="2 3">130</strain>
    </source>
</reference>
<protein>
    <submittedName>
        <fullName evidence="2">Uncharacterized protein</fullName>
    </submittedName>
</protein>
<gene>
    <name evidence="2" type="ORF">EKO23_20220</name>
</gene>
<accession>A0A4Q4Z7L9</accession>
<dbReference type="EMBL" id="SDKM01000038">
    <property type="protein sequence ID" value="RYP83056.1"/>
    <property type="molecule type" value="Genomic_DNA"/>
</dbReference>
<comment type="caution">
    <text evidence="2">The sequence shown here is derived from an EMBL/GenBank/DDBJ whole genome shotgun (WGS) entry which is preliminary data.</text>
</comment>
<evidence type="ECO:0000313" key="3">
    <source>
        <dbReference type="Proteomes" id="UP000295198"/>
    </source>
</evidence>
<evidence type="ECO:0000256" key="1">
    <source>
        <dbReference type="SAM" id="MobiDB-lite"/>
    </source>
</evidence>
<evidence type="ECO:0000313" key="2">
    <source>
        <dbReference type="EMBL" id="RYP83056.1"/>
    </source>
</evidence>
<dbReference type="RefSeq" id="WP_134720080.1">
    <property type="nucleotide sequence ID" value="NZ_SDKM01000038.1"/>
</dbReference>
<feature type="compositionally biased region" description="Basic and acidic residues" evidence="1">
    <location>
        <begin position="78"/>
        <end position="93"/>
    </location>
</feature>
<proteinExistence type="predicted"/>
<name>A0A4Q4Z7L9_9ACTN</name>
<dbReference type="Proteomes" id="UP000295198">
    <property type="component" value="Unassembled WGS sequence"/>
</dbReference>
<dbReference type="AlphaFoldDB" id="A0A4Q4Z7L9"/>
<keyword evidence="3" id="KW-1185">Reference proteome</keyword>
<dbReference type="OrthoDB" id="3785884at2"/>
<feature type="region of interest" description="Disordered" evidence="1">
    <location>
        <begin position="72"/>
        <end position="93"/>
    </location>
</feature>
<organism evidence="2 3">
    <name type="scientific">Nocardioides guangzhouensis</name>
    <dbReference type="NCBI Taxonomy" id="2497878"/>
    <lineage>
        <taxon>Bacteria</taxon>
        <taxon>Bacillati</taxon>
        <taxon>Actinomycetota</taxon>
        <taxon>Actinomycetes</taxon>
        <taxon>Propionibacteriales</taxon>
        <taxon>Nocardioidaceae</taxon>
        <taxon>Nocardioides</taxon>
    </lineage>
</organism>
<sequence length="107" mass="11329">MASVSTIYTMGTFLSRAEGLGQRVRVLVEGNWITGTPLSCDGHGVILDSGAEGQFLVRVEAISAASYALPEATVPRPRPHEGSGDRVRDDADDRAYEGTYATVASLS</sequence>